<gene>
    <name evidence="1" type="ORF">CKAH01_09151</name>
</gene>
<keyword evidence="2" id="KW-1185">Reference proteome</keyword>
<protein>
    <submittedName>
        <fullName evidence="1">Uncharacterized protein</fullName>
    </submittedName>
</protein>
<organism evidence="1 2">
    <name type="scientific">Colletotrichum kahawae</name>
    <name type="common">Coffee berry disease fungus</name>
    <dbReference type="NCBI Taxonomy" id="34407"/>
    <lineage>
        <taxon>Eukaryota</taxon>
        <taxon>Fungi</taxon>
        <taxon>Dikarya</taxon>
        <taxon>Ascomycota</taxon>
        <taxon>Pezizomycotina</taxon>
        <taxon>Sordariomycetes</taxon>
        <taxon>Hypocreomycetidae</taxon>
        <taxon>Glomerellales</taxon>
        <taxon>Glomerellaceae</taxon>
        <taxon>Colletotrichum</taxon>
        <taxon>Colletotrichum gloeosporioides species complex</taxon>
    </lineage>
</organism>
<proteinExistence type="predicted"/>
<evidence type="ECO:0000313" key="2">
    <source>
        <dbReference type="Proteomes" id="UP001281614"/>
    </source>
</evidence>
<accession>A0AAD9XZ85</accession>
<reference evidence="1" key="1">
    <citation type="submission" date="2023-02" db="EMBL/GenBank/DDBJ databases">
        <title>Colletotrichum kahawae CIFC_Que2 genome sequencing and assembly.</title>
        <authorList>
            <person name="Baroncelli R."/>
        </authorList>
    </citation>
    <scope>NUCLEOTIDE SEQUENCE</scope>
    <source>
        <strain evidence="1">CIFC_Que2</strain>
    </source>
</reference>
<dbReference type="EMBL" id="VYYT01000610">
    <property type="protein sequence ID" value="KAK2731080.1"/>
    <property type="molecule type" value="Genomic_DNA"/>
</dbReference>
<comment type="caution">
    <text evidence="1">The sequence shown here is derived from an EMBL/GenBank/DDBJ whole genome shotgun (WGS) entry which is preliminary data.</text>
</comment>
<sequence>MLDAEQEKLRCKNEGVVAVFIPPVTLKGTPFHNTSLFLFAAAKIDSQTPMTEPRSPWSLWSRVKWRWKKLHKTETPICKPEWWNFGGWHPVKAGGPSTSPDVLRFGRVAGLAKMRWIVPPGCGVAPSSSRLQRRGRFRLLCRHGKEDY</sequence>
<dbReference type="Proteomes" id="UP001281614">
    <property type="component" value="Unassembled WGS sequence"/>
</dbReference>
<dbReference type="AlphaFoldDB" id="A0AAD9XZ85"/>
<name>A0AAD9XZ85_COLKA</name>
<evidence type="ECO:0000313" key="1">
    <source>
        <dbReference type="EMBL" id="KAK2731080.1"/>
    </source>
</evidence>